<proteinExistence type="predicted"/>
<dbReference type="Proteomes" id="UP000195913">
    <property type="component" value="Unassembled WGS sequence"/>
</dbReference>
<keyword evidence="1" id="KW-1133">Transmembrane helix</keyword>
<keyword evidence="1" id="KW-0812">Transmembrane</keyword>
<dbReference type="EMBL" id="FUHW01000042">
    <property type="protein sequence ID" value="SJM70831.1"/>
    <property type="molecule type" value="Genomic_DNA"/>
</dbReference>
<evidence type="ECO:0000256" key="1">
    <source>
        <dbReference type="SAM" id="Phobius"/>
    </source>
</evidence>
<reference evidence="2 3" key="1">
    <citation type="submission" date="2017-02" db="EMBL/GenBank/DDBJ databases">
        <authorList>
            <person name="Peterson S.W."/>
        </authorList>
    </citation>
    <scope>NUCLEOTIDE SEQUENCE [LARGE SCALE GENOMIC DNA]</scope>
    <source>
        <strain evidence="2 3">B Ar 00.02</strain>
    </source>
</reference>
<feature type="transmembrane region" description="Helical" evidence="1">
    <location>
        <begin position="27"/>
        <end position="45"/>
    </location>
</feature>
<accession>A0A1R4GRN0</accession>
<organism evidence="2 3">
    <name type="scientific">Arthrobacter rhombi</name>
    <dbReference type="NCBI Taxonomy" id="71253"/>
    <lineage>
        <taxon>Bacteria</taxon>
        <taxon>Bacillati</taxon>
        <taxon>Actinomycetota</taxon>
        <taxon>Actinomycetes</taxon>
        <taxon>Micrococcales</taxon>
        <taxon>Micrococcaceae</taxon>
        <taxon>Arthrobacter</taxon>
    </lineage>
</organism>
<dbReference type="AlphaFoldDB" id="A0A1R4GRN0"/>
<protein>
    <submittedName>
        <fullName evidence="2">Uncharacterized protein</fullName>
    </submittedName>
</protein>
<keyword evidence="3" id="KW-1185">Reference proteome</keyword>
<keyword evidence="1" id="KW-0472">Membrane</keyword>
<gene>
    <name evidence="2" type="ORF">FM101_12760</name>
</gene>
<sequence>MATGGLLVLMICALLNAAVLGNADTGGSLGFGLLIGMYMLAYGIVKRLSLSFPPRPGASTGNSREHHPAD</sequence>
<evidence type="ECO:0000313" key="2">
    <source>
        <dbReference type="EMBL" id="SJM70831.1"/>
    </source>
</evidence>
<name>A0A1R4GRN0_9MICC</name>
<evidence type="ECO:0000313" key="3">
    <source>
        <dbReference type="Proteomes" id="UP000195913"/>
    </source>
</evidence>